<dbReference type="Pfam" id="PF18132">
    <property type="entry name" value="Tyrosinase_C"/>
    <property type="match status" value="1"/>
</dbReference>
<reference evidence="8 10" key="1">
    <citation type="submission" date="2020-01" db="EMBL/GenBank/DDBJ databases">
        <authorList>
            <consortium name="DOE Joint Genome Institute"/>
            <person name="Haridas S."/>
            <person name="Albert R."/>
            <person name="Binder M."/>
            <person name="Bloem J."/>
            <person name="Labutti K."/>
            <person name="Salamov A."/>
            <person name="Andreopoulos B."/>
            <person name="Baker S.E."/>
            <person name="Barry K."/>
            <person name="Bills G."/>
            <person name="Bluhm B.H."/>
            <person name="Cannon C."/>
            <person name="Castanera R."/>
            <person name="Culley D.E."/>
            <person name="Daum C."/>
            <person name="Ezra D."/>
            <person name="Gonzalez J.B."/>
            <person name="Henrissat B."/>
            <person name="Kuo A."/>
            <person name="Liang C."/>
            <person name="Lipzen A."/>
            <person name="Lutzoni F."/>
            <person name="Magnuson J."/>
            <person name="Mondo S."/>
            <person name="Nolan M."/>
            <person name="Ohm R."/>
            <person name="Pangilinan J."/>
            <person name="Park H.-J."/>
            <person name="Ramirez L."/>
            <person name="Alfaro M."/>
            <person name="Sun H."/>
            <person name="Tritt A."/>
            <person name="Yoshinaga Y."/>
            <person name="Zwiers L.-H."/>
            <person name="Turgeon B.G."/>
            <person name="Goodwin S.B."/>
            <person name="Spatafora J.W."/>
            <person name="Crous P.W."/>
            <person name="Grigoriev I.V."/>
        </authorList>
    </citation>
    <scope>NUCLEOTIDE SEQUENCE</scope>
    <source>
        <strain evidence="8 10">CBS 781.70</strain>
    </source>
</reference>
<dbReference type="Proteomes" id="UP000504638">
    <property type="component" value="Unplaced"/>
</dbReference>
<keyword evidence="2" id="KW-0479">Metal-binding</keyword>
<evidence type="ECO:0000256" key="1">
    <source>
        <dbReference type="ARBA" id="ARBA00001973"/>
    </source>
</evidence>
<keyword evidence="9" id="KW-1185">Reference proteome</keyword>
<keyword evidence="3" id="KW-0560">Oxidoreductase</keyword>
<keyword evidence="4" id="KW-0503">Monooxygenase</keyword>
<dbReference type="GO" id="GO:0046872">
    <property type="term" value="F:metal ion binding"/>
    <property type="evidence" value="ECO:0007669"/>
    <property type="project" value="UniProtKB-KW"/>
</dbReference>
<dbReference type="PANTHER" id="PTHR11474">
    <property type="entry name" value="TYROSINASE FAMILY MEMBER"/>
    <property type="match status" value="1"/>
</dbReference>
<dbReference type="GO" id="GO:0004497">
    <property type="term" value="F:monooxygenase activity"/>
    <property type="evidence" value="ECO:0007669"/>
    <property type="project" value="UniProtKB-KW"/>
</dbReference>
<dbReference type="EMBL" id="ML975150">
    <property type="protein sequence ID" value="KAF1816707.1"/>
    <property type="molecule type" value="Genomic_DNA"/>
</dbReference>
<dbReference type="InterPro" id="IPR002227">
    <property type="entry name" value="Tyrosinase_Cu-bd"/>
</dbReference>
<proteinExistence type="predicted"/>
<evidence type="ECO:0000313" key="8">
    <source>
        <dbReference type="EMBL" id="KAF1816707.1"/>
    </source>
</evidence>
<organism evidence="8">
    <name type="scientific">Eremomyces bilateralis CBS 781.70</name>
    <dbReference type="NCBI Taxonomy" id="1392243"/>
    <lineage>
        <taxon>Eukaryota</taxon>
        <taxon>Fungi</taxon>
        <taxon>Dikarya</taxon>
        <taxon>Ascomycota</taxon>
        <taxon>Pezizomycotina</taxon>
        <taxon>Dothideomycetes</taxon>
        <taxon>Dothideomycetes incertae sedis</taxon>
        <taxon>Eremomycetales</taxon>
        <taxon>Eremomycetaceae</taxon>
        <taxon>Eremomyces</taxon>
    </lineage>
</organism>
<feature type="signal peptide" evidence="6">
    <location>
        <begin position="1"/>
        <end position="21"/>
    </location>
</feature>
<dbReference type="InterPro" id="IPR050316">
    <property type="entry name" value="Tyrosinase/Hemocyanin"/>
</dbReference>
<evidence type="ECO:0000256" key="4">
    <source>
        <dbReference type="ARBA" id="ARBA00023033"/>
    </source>
</evidence>
<dbReference type="InterPro" id="IPR041640">
    <property type="entry name" value="Tyrosinase_C"/>
</dbReference>
<name>A0A6G1GF50_9PEZI</name>
<dbReference type="GeneID" id="54417923"/>
<evidence type="ECO:0000256" key="6">
    <source>
        <dbReference type="SAM" id="SignalP"/>
    </source>
</evidence>
<comment type="cofactor">
    <cofactor evidence="1">
        <name>Cu(2+)</name>
        <dbReference type="ChEBI" id="CHEBI:29036"/>
    </cofactor>
</comment>
<dbReference type="PANTHER" id="PTHR11474:SF32">
    <property type="entry name" value="TYROSINASE"/>
    <property type="match status" value="1"/>
</dbReference>
<reference evidence="10" key="3">
    <citation type="submission" date="2025-04" db="UniProtKB">
        <authorList>
            <consortium name="RefSeq"/>
        </authorList>
    </citation>
    <scope>IDENTIFICATION</scope>
    <source>
        <strain evidence="10">CBS 781.70</strain>
    </source>
</reference>
<dbReference type="AlphaFoldDB" id="A0A6G1GF50"/>
<evidence type="ECO:0000256" key="2">
    <source>
        <dbReference type="ARBA" id="ARBA00022723"/>
    </source>
</evidence>
<evidence type="ECO:0000313" key="10">
    <source>
        <dbReference type="RefSeq" id="XP_033538338.1"/>
    </source>
</evidence>
<feature type="region of interest" description="Disordered" evidence="5">
    <location>
        <begin position="22"/>
        <end position="45"/>
    </location>
</feature>
<dbReference type="InterPro" id="IPR008922">
    <property type="entry name" value="Di-copper_centre_dom_sf"/>
</dbReference>
<evidence type="ECO:0000256" key="5">
    <source>
        <dbReference type="SAM" id="MobiDB-lite"/>
    </source>
</evidence>
<dbReference type="OrthoDB" id="6132182at2759"/>
<dbReference type="Pfam" id="PF00264">
    <property type="entry name" value="Tyrosinase"/>
    <property type="match status" value="1"/>
</dbReference>
<dbReference type="PROSITE" id="PS00498">
    <property type="entry name" value="TYROSINASE_2"/>
    <property type="match status" value="1"/>
</dbReference>
<feature type="domain" description="Tyrosinase copper-binding" evidence="7">
    <location>
        <begin position="359"/>
        <end position="370"/>
    </location>
</feature>
<dbReference type="RefSeq" id="XP_033538338.1">
    <property type="nucleotide sequence ID" value="XM_033677353.1"/>
</dbReference>
<dbReference type="Gene3D" id="1.10.1280.10">
    <property type="entry name" value="Di-copper center containing domain from catechol oxidase"/>
    <property type="match status" value="1"/>
</dbReference>
<dbReference type="PRINTS" id="PR00092">
    <property type="entry name" value="TYROSINASE"/>
</dbReference>
<evidence type="ECO:0000313" key="9">
    <source>
        <dbReference type="Proteomes" id="UP000504638"/>
    </source>
</evidence>
<keyword evidence="6" id="KW-0732">Signal</keyword>
<evidence type="ECO:0000256" key="3">
    <source>
        <dbReference type="ARBA" id="ARBA00023002"/>
    </source>
</evidence>
<reference evidence="10" key="2">
    <citation type="submission" date="2020-04" db="EMBL/GenBank/DDBJ databases">
        <authorList>
            <consortium name="NCBI Genome Project"/>
        </authorList>
    </citation>
    <scope>NUCLEOTIDE SEQUENCE</scope>
    <source>
        <strain evidence="10">CBS 781.70</strain>
    </source>
</reference>
<feature type="chain" id="PRO_5044632075" evidence="6">
    <location>
        <begin position="22"/>
        <end position="661"/>
    </location>
</feature>
<feature type="region of interest" description="Disordered" evidence="5">
    <location>
        <begin position="455"/>
        <end position="474"/>
    </location>
</feature>
<gene>
    <name evidence="8 10" type="ORF">P152DRAFT_429026</name>
</gene>
<accession>A0A6G1GF50</accession>
<protein>
    <submittedName>
        <fullName evidence="8 10">Di-copper centre-containing protein</fullName>
    </submittedName>
</protein>
<dbReference type="SUPFAM" id="SSF48056">
    <property type="entry name" value="Di-copper centre-containing domain"/>
    <property type="match status" value="1"/>
</dbReference>
<evidence type="ECO:0000259" key="7">
    <source>
        <dbReference type="PROSITE" id="PS00498"/>
    </source>
</evidence>
<sequence length="661" mass="74014">MRHINFTATAALSWLVCQCAATPTSRPRNPFSKPLDSPTLDSRQAHAVGDFGPSLEPHNKRQTTIAVTGVPGDTQPRLEIRDLEQNKDQWNMYILGLKKMQERAESDPLSWFRIASIHGRPAVAWNDVEGLGDYENPGYCAHSSNLFLTWHRPYIALYEQVLVAFAIDVAQEFPEGPIRDRYEQAASSLRAPYLDWAMEQRTGGNVLPDSVASPTISVITPDNIGWNSTNTTTTSIIPNPLYSYRFHSEEDFVYTKYINWNSTLRHPTSDSASATSDTEQLHSALNSMRQGQKDRLYLLLTQSSEFNTFSNEQWHLGGSSSRKPDTVYDSLESLHDNFHGAVGGRNAGHMSITDYSAFDPLFMLHHVMVDRCFAIWQILYPDSYVEPRAQGTGSFWFRKGDTLDADTGLKPFYSPSGEFWTSDTTRSTDTFNYFYPQFPPETTASEAKATVNTLYGRGPPRSASNDGFRRRGPGDRGGIVGVAPYYLPTFKTSGSKEPQWDYVLTIRAPKNGLDQTYFVDVYLDSNDADTRDTETRSAEGGPDWVGTQAIITRLGTEEMDNVYVTAAVVLTRKLAEKIMSGELAGREEAVVTRYLKDHLQWKLRKSDGTEIAPESLEGLEIGVISSEVEPETSASEFPRWIGDIKIYDEVTSNRAGGWRPG</sequence>